<comment type="subcellular location">
    <subcellularLocation>
        <location evidence="1">Mitochondrion inner membrane</location>
        <topology evidence="1">Multi-pass membrane protein</topology>
    </subcellularLocation>
</comment>
<comment type="subunit">
    <text evidence="15">Homotetramer, assembles in a dimer or dimers configuration with two interfaces.</text>
</comment>
<evidence type="ECO:0000313" key="21">
    <source>
        <dbReference type="Proteomes" id="UP001479436"/>
    </source>
</evidence>
<evidence type="ECO:0000256" key="10">
    <source>
        <dbReference type="ARBA" id="ARBA00023065"/>
    </source>
</evidence>
<dbReference type="PANTHER" id="PTHR13462:SF10">
    <property type="entry name" value="CALCIUM UNIPORTER PROTEIN, MITOCHONDRIAL"/>
    <property type="match status" value="1"/>
</dbReference>
<comment type="catalytic activity">
    <reaction evidence="14">
        <text>Ca(2+)(in) = Ca(2+)(out)</text>
        <dbReference type="Rhea" id="RHEA:29671"/>
        <dbReference type="ChEBI" id="CHEBI:29108"/>
    </reaction>
</comment>
<evidence type="ECO:0000256" key="9">
    <source>
        <dbReference type="ARBA" id="ARBA00022989"/>
    </source>
</evidence>
<dbReference type="InterPro" id="IPR006769">
    <property type="entry name" value="MCU_C"/>
</dbReference>
<keyword evidence="9 18" id="KW-1133">Transmembrane helix</keyword>
<evidence type="ECO:0000256" key="8">
    <source>
        <dbReference type="ARBA" id="ARBA00022837"/>
    </source>
</evidence>
<comment type="caution">
    <text evidence="20">The sequence shown here is derived from an EMBL/GenBank/DDBJ whole genome shotgun (WGS) entry which is preliminary data.</text>
</comment>
<evidence type="ECO:0000256" key="5">
    <source>
        <dbReference type="ARBA" id="ARBA00022673"/>
    </source>
</evidence>
<evidence type="ECO:0000256" key="4">
    <source>
        <dbReference type="ARBA" id="ARBA00022568"/>
    </source>
</evidence>
<keyword evidence="7" id="KW-0999">Mitochondrion inner membrane</keyword>
<evidence type="ECO:0000256" key="6">
    <source>
        <dbReference type="ARBA" id="ARBA00022692"/>
    </source>
</evidence>
<organism evidence="20 21">
    <name type="scientific">Basidiobolus ranarum</name>
    <dbReference type="NCBI Taxonomy" id="34480"/>
    <lineage>
        <taxon>Eukaryota</taxon>
        <taxon>Fungi</taxon>
        <taxon>Fungi incertae sedis</taxon>
        <taxon>Zoopagomycota</taxon>
        <taxon>Entomophthoromycotina</taxon>
        <taxon>Basidiobolomycetes</taxon>
        <taxon>Basidiobolales</taxon>
        <taxon>Basidiobolaceae</taxon>
        <taxon>Basidiobolus</taxon>
    </lineage>
</organism>
<evidence type="ECO:0000256" key="16">
    <source>
        <dbReference type="ARBA" id="ARBA00044981"/>
    </source>
</evidence>
<keyword evidence="12 18" id="KW-0472">Membrane</keyword>
<evidence type="ECO:0000256" key="11">
    <source>
        <dbReference type="ARBA" id="ARBA00023128"/>
    </source>
</evidence>
<dbReference type="PANTHER" id="PTHR13462">
    <property type="entry name" value="CALCIUM UNIPORTER PROTEIN, MITOCHONDRIAL"/>
    <property type="match status" value="1"/>
</dbReference>
<keyword evidence="4" id="KW-0109">Calcium transport</keyword>
<keyword evidence="11" id="KW-0496">Mitochondrion</keyword>
<dbReference type="Pfam" id="PF04678">
    <property type="entry name" value="MCU"/>
    <property type="match status" value="1"/>
</dbReference>
<accession>A0ABR2WXY2</accession>
<gene>
    <name evidence="20" type="ORF">K7432_004562</name>
</gene>
<proteinExistence type="inferred from homology"/>
<evidence type="ECO:0000256" key="18">
    <source>
        <dbReference type="SAM" id="Phobius"/>
    </source>
</evidence>
<evidence type="ECO:0000256" key="7">
    <source>
        <dbReference type="ARBA" id="ARBA00022792"/>
    </source>
</evidence>
<name>A0ABR2WXY2_9FUNG</name>
<evidence type="ECO:0000256" key="12">
    <source>
        <dbReference type="ARBA" id="ARBA00023136"/>
    </source>
</evidence>
<reference evidence="20 21" key="1">
    <citation type="submission" date="2023-04" db="EMBL/GenBank/DDBJ databases">
        <title>Genome of Basidiobolus ranarum AG-B5.</title>
        <authorList>
            <person name="Stajich J.E."/>
            <person name="Carter-House D."/>
            <person name="Gryganskyi A."/>
        </authorList>
    </citation>
    <scope>NUCLEOTIDE SEQUENCE [LARGE SCALE GENOMIC DNA]</scope>
    <source>
        <strain evidence="20 21">AG-B5</strain>
    </source>
</reference>
<dbReference type="InterPro" id="IPR039055">
    <property type="entry name" value="MCU_fam"/>
</dbReference>
<keyword evidence="13" id="KW-0407">Ion channel</keyword>
<dbReference type="EMBL" id="JASJQH010000159">
    <property type="protein sequence ID" value="KAK9766395.1"/>
    <property type="molecule type" value="Genomic_DNA"/>
</dbReference>
<evidence type="ECO:0000256" key="17">
    <source>
        <dbReference type="ARBA" id="ARBA00045938"/>
    </source>
</evidence>
<evidence type="ECO:0000256" key="13">
    <source>
        <dbReference type="ARBA" id="ARBA00023303"/>
    </source>
</evidence>
<feature type="transmembrane region" description="Helical" evidence="18">
    <location>
        <begin position="224"/>
        <end position="244"/>
    </location>
</feature>
<keyword evidence="3" id="KW-0813">Transport</keyword>
<evidence type="ECO:0000259" key="19">
    <source>
        <dbReference type="Pfam" id="PF04678"/>
    </source>
</evidence>
<evidence type="ECO:0000256" key="14">
    <source>
        <dbReference type="ARBA" id="ARBA00036634"/>
    </source>
</evidence>
<keyword evidence="21" id="KW-1185">Reference proteome</keyword>
<evidence type="ECO:0000256" key="3">
    <source>
        <dbReference type="ARBA" id="ARBA00022448"/>
    </source>
</evidence>
<protein>
    <recommendedName>
        <fullName evidence="16">Calcium uniporter protein, mitochondrial</fullName>
    </recommendedName>
</protein>
<comment type="function">
    <text evidence="17">Highly selective calcium channel localized to the inner mitochondrial membrane, which mediates calcium uptake into the mitochondrial matrix. Mitochondrial calcium homeostasis plays key roles in cellular physiology and regulates ATP production, cytoplasmic calcium signals and activation of cell death pathways. Sufficient to operate as a pore-forming channel without the need of calcium-sensor or auxiliary subunit.</text>
</comment>
<evidence type="ECO:0000256" key="1">
    <source>
        <dbReference type="ARBA" id="ARBA00004448"/>
    </source>
</evidence>
<keyword evidence="8" id="KW-0106">Calcium</keyword>
<keyword evidence="10" id="KW-0406">Ion transport</keyword>
<keyword evidence="6 18" id="KW-0812">Transmembrane</keyword>
<evidence type="ECO:0000313" key="20">
    <source>
        <dbReference type="EMBL" id="KAK9766395.1"/>
    </source>
</evidence>
<dbReference type="Proteomes" id="UP001479436">
    <property type="component" value="Unassembled WGS sequence"/>
</dbReference>
<keyword evidence="5" id="KW-0107">Calcium channel</keyword>
<sequence length="332" mass="37196">MGSIPINLLRSSLRATSPRFFVASSLQNSTFNSTIGRTLTSRLLLPSAFIHASRFYNSQSTKLSDSKLLDVKGEKIPLGRIDFAVSNGLPRITVPLPTQGGAEMKEHSFMLHPKLTLSNLYHQIREHGGDIQLVHVHDSLKNLSVGARWTAGASIDDLIQESTMSDAKSFYIIADDTKVLVRMPSFEERTASLRSQLINLQSRIDALNRVKHKCDAQANRTSQLISVGGFAGLCSYWVVMAKLVWVDLGWDVMEPFTYFSGIGMATVGYLYFLITKREFNTDSVSDMAATQRQLKLYVENGLNIDLYQHLTQQADKVRNEMERIKASYNLNP</sequence>
<feature type="domain" description="Calcium uniporter protein C-terminal" evidence="19">
    <location>
        <begin position="165"/>
        <end position="310"/>
    </location>
</feature>
<feature type="transmembrane region" description="Helical" evidence="18">
    <location>
        <begin position="256"/>
        <end position="274"/>
    </location>
</feature>
<comment type="similarity">
    <text evidence="2">Belongs to the MCU (TC 1.A.77) family.</text>
</comment>
<evidence type="ECO:0000256" key="2">
    <source>
        <dbReference type="ARBA" id="ARBA00005653"/>
    </source>
</evidence>
<evidence type="ECO:0000256" key="15">
    <source>
        <dbReference type="ARBA" id="ARBA00044966"/>
    </source>
</evidence>